<evidence type="ECO:0000313" key="3">
    <source>
        <dbReference type="Proteomes" id="UP000053789"/>
    </source>
</evidence>
<dbReference type="OrthoDB" id="1577640at2759"/>
<dbReference type="EMBL" id="KN846982">
    <property type="protein sequence ID" value="KIW97055.1"/>
    <property type="molecule type" value="Genomic_DNA"/>
</dbReference>
<evidence type="ECO:0000256" key="1">
    <source>
        <dbReference type="SAM" id="MobiDB-lite"/>
    </source>
</evidence>
<dbReference type="AlphaFoldDB" id="A0A0D2I1M4"/>
<protein>
    <submittedName>
        <fullName evidence="2">Uncharacterized protein</fullName>
    </submittedName>
</protein>
<gene>
    <name evidence="2" type="ORF">Z519_02447</name>
</gene>
<sequence>MAGLSHGRAGPSVLSESKTGMVGLEISQILHLVIAHMKAITEGAFRTLWDHLEDPLPEPDLESDCRLKHLVTTYLYSLDNVSRRTRVPRFSQVSYGFEAADIIHQPKYFRLKTENASNQIFQIGSPGGWTRLLEVIDVLLFIEGTQDPIVPHSPDAANGHGDFTSAELHRMPRQRKFDGSNNCESPMSLERRF</sequence>
<evidence type="ECO:0000313" key="2">
    <source>
        <dbReference type="EMBL" id="KIW97055.1"/>
    </source>
</evidence>
<organism evidence="2 3">
    <name type="scientific">Cladophialophora bantiana (strain ATCC 10958 / CBS 173.52 / CDC B-1940 / NIH 8579)</name>
    <name type="common">Xylohypha bantiana</name>
    <dbReference type="NCBI Taxonomy" id="1442370"/>
    <lineage>
        <taxon>Eukaryota</taxon>
        <taxon>Fungi</taxon>
        <taxon>Dikarya</taxon>
        <taxon>Ascomycota</taxon>
        <taxon>Pezizomycotina</taxon>
        <taxon>Eurotiomycetes</taxon>
        <taxon>Chaetothyriomycetidae</taxon>
        <taxon>Chaetothyriales</taxon>
        <taxon>Herpotrichiellaceae</taxon>
        <taxon>Cladophialophora</taxon>
    </lineage>
</organism>
<dbReference type="GeneID" id="27695375"/>
<dbReference type="HOGENOM" id="CLU_105922_0_0_1"/>
<dbReference type="RefSeq" id="XP_016623724.1">
    <property type="nucleotide sequence ID" value="XM_016760203.1"/>
</dbReference>
<reference evidence="2" key="1">
    <citation type="submission" date="2015-01" db="EMBL/GenBank/DDBJ databases">
        <title>The Genome Sequence of Cladophialophora bantiana CBS 173.52.</title>
        <authorList>
            <consortium name="The Broad Institute Genomics Platform"/>
            <person name="Cuomo C."/>
            <person name="de Hoog S."/>
            <person name="Gorbushina A."/>
            <person name="Stielow B."/>
            <person name="Teixiera M."/>
            <person name="Abouelleil A."/>
            <person name="Chapman S.B."/>
            <person name="Priest M."/>
            <person name="Young S.K."/>
            <person name="Wortman J."/>
            <person name="Nusbaum C."/>
            <person name="Birren B."/>
        </authorList>
    </citation>
    <scope>NUCLEOTIDE SEQUENCE [LARGE SCALE GENOMIC DNA]</scope>
    <source>
        <strain evidence="2">CBS 173.52</strain>
    </source>
</reference>
<keyword evidence="3" id="KW-1185">Reference proteome</keyword>
<feature type="region of interest" description="Disordered" evidence="1">
    <location>
        <begin position="170"/>
        <end position="193"/>
    </location>
</feature>
<accession>A0A0D2I1M4</accession>
<dbReference type="Proteomes" id="UP000053789">
    <property type="component" value="Unassembled WGS sequence"/>
</dbReference>
<name>A0A0D2I1M4_CLAB1</name>
<dbReference type="VEuPathDB" id="FungiDB:Z519_02447"/>
<proteinExistence type="predicted"/>